<dbReference type="PANTHER" id="PTHR45947:SF3">
    <property type="entry name" value="SULFOQUINOVOSYL TRANSFERASE SQD2"/>
    <property type="match status" value="1"/>
</dbReference>
<dbReference type="Proteomes" id="UP000229459">
    <property type="component" value="Unassembled WGS sequence"/>
</dbReference>
<dbReference type="InterPro" id="IPR050194">
    <property type="entry name" value="Glycosyltransferase_grp1"/>
</dbReference>
<dbReference type="Gene3D" id="3.40.50.2000">
    <property type="entry name" value="Glycogen Phosphorylase B"/>
    <property type="match status" value="2"/>
</dbReference>
<dbReference type="InterPro" id="IPR028098">
    <property type="entry name" value="Glyco_trans_4-like_N"/>
</dbReference>
<evidence type="ECO:0000259" key="2">
    <source>
        <dbReference type="Pfam" id="PF13439"/>
    </source>
</evidence>
<name>A0A2H0B664_9BACT</name>
<feature type="domain" description="Glycosyl transferase family 1" evidence="1">
    <location>
        <begin position="204"/>
        <end position="355"/>
    </location>
</feature>
<dbReference type="Pfam" id="PF00534">
    <property type="entry name" value="Glycos_transf_1"/>
    <property type="match status" value="1"/>
</dbReference>
<feature type="domain" description="Glycosyltransferase subfamily 4-like N-terminal" evidence="2">
    <location>
        <begin position="13"/>
        <end position="189"/>
    </location>
</feature>
<organism evidence="3 4">
    <name type="scientific">Candidatus Beckwithbacteria bacterium CG23_combo_of_CG06-09_8_20_14_all_34_8</name>
    <dbReference type="NCBI Taxonomy" id="1974497"/>
    <lineage>
        <taxon>Bacteria</taxon>
        <taxon>Candidatus Beckwithiibacteriota</taxon>
    </lineage>
</organism>
<dbReference type="SUPFAM" id="SSF53756">
    <property type="entry name" value="UDP-Glycosyltransferase/glycogen phosphorylase"/>
    <property type="match status" value="1"/>
</dbReference>
<accession>A0A2H0B664</accession>
<gene>
    <name evidence="3" type="ORF">COX08_02595</name>
</gene>
<reference evidence="3 4" key="1">
    <citation type="submission" date="2017-09" db="EMBL/GenBank/DDBJ databases">
        <title>Depth-based differentiation of microbial function through sediment-hosted aquifers and enrichment of novel symbionts in the deep terrestrial subsurface.</title>
        <authorList>
            <person name="Probst A.J."/>
            <person name="Ladd B."/>
            <person name="Jarett J.K."/>
            <person name="Geller-Mcgrath D.E."/>
            <person name="Sieber C.M."/>
            <person name="Emerson J.B."/>
            <person name="Anantharaman K."/>
            <person name="Thomas B.C."/>
            <person name="Malmstrom R."/>
            <person name="Stieglmeier M."/>
            <person name="Klingl A."/>
            <person name="Woyke T."/>
            <person name="Ryan C.M."/>
            <person name="Banfield J.F."/>
        </authorList>
    </citation>
    <scope>NUCLEOTIDE SEQUENCE [LARGE SCALE GENOMIC DNA]</scope>
    <source>
        <strain evidence="3">CG23_combo_of_CG06-09_8_20_14_all_34_8</strain>
    </source>
</reference>
<dbReference type="InterPro" id="IPR001296">
    <property type="entry name" value="Glyco_trans_1"/>
</dbReference>
<dbReference type="Pfam" id="PF13439">
    <property type="entry name" value="Glyco_transf_4"/>
    <property type="match status" value="1"/>
</dbReference>
<dbReference type="EMBL" id="PCSR01000061">
    <property type="protein sequence ID" value="PIP53137.1"/>
    <property type="molecule type" value="Genomic_DNA"/>
</dbReference>
<comment type="caution">
    <text evidence="3">The sequence shown here is derived from an EMBL/GenBank/DDBJ whole genome shotgun (WGS) entry which is preliminary data.</text>
</comment>
<evidence type="ECO:0000313" key="3">
    <source>
        <dbReference type="EMBL" id="PIP53137.1"/>
    </source>
</evidence>
<evidence type="ECO:0000259" key="1">
    <source>
        <dbReference type="Pfam" id="PF00534"/>
    </source>
</evidence>
<sequence length="371" mass="42801">MKIALVHDYLVEYGGAERVLQTLAAMFPEAPIYTAFTIKGSTAWKQFQNRQIIESSLAPILKWHKLYSPLRFLAPWIWEGFDFSGFDVVISSASWYITKGIIVPPECKHICYVHTPPRYLYGLPTAIEWQRYPLVKLYAKLINNFLHRYDYLAAQRPDVLLANSKNVQERIKKYYKRESQIIYPPIKVEEIIAQNKELTEKNLRKENYYLIVSRVVGAKGIDMAIEAANKLKINLKIVGETAGLRWEEAKLKKLQGSTVEFVGRVEDEKLWQYYSKAKGFLALASDEDFGMTVVESQAAGTPVLAYYGGGYKETVIDGKTGLFFYDYNLESLIKAWKQFDQMKFDINNLTENAKKFDEKVFVANIKKLLVY</sequence>
<proteinExistence type="predicted"/>
<dbReference type="AlphaFoldDB" id="A0A2H0B664"/>
<dbReference type="PANTHER" id="PTHR45947">
    <property type="entry name" value="SULFOQUINOVOSYL TRANSFERASE SQD2"/>
    <property type="match status" value="1"/>
</dbReference>
<keyword evidence="3" id="KW-0808">Transferase</keyword>
<evidence type="ECO:0000313" key="4">
    <source>
        <dbReference type="Proteomes" id="UP000229459"/>
    </source>
</evidence>
<dbReference type="GO" id="GO:0016757">
    <property type="term" value="F:glycosyltransferase activity"/>
    <property type="evidence" value="ECO:0007669"/>
    <property type="project" value="InterPro"/>
</dbReference>
<protein>
    <submittedName>
        <fullName evidence="3">Glycosyl transferase</fullName>
    </submittedName>
</protein>